<protein>
    <submittedName>
        <fullName evidence="2">Uncharacterized protein</fullName>
    </submittedName>
</protein>
<keyword evidence="1" id="KW-0472">Membrane</keyword>
<name>A0A5C7AHG0_9BACT</name>
<comment type="caution">
    <text evidence="2">The sequence shown here is derived from an EMBL/GenBank/DDBJ whole genome shotgun (WGS) entry which is preliminary data.</text>
</comment>
<feature type="transmembrane region" description="Helical" evidence="1">
    <location>
        <begin position="6"/>
        <end position="24"/>
    </location>
</feature>
<evidence type="ECO:0000256" key="1">
    <source>
        <dbReference type="SAM" id="Phobius"/>
    </source>
</evidence>
<proteinExistence type="predicted"/>
<gene>
    <name evidence="2" type="ORF">ESV85_14860</name>
</gene>
<reference evidence="2 3" key="1">
    <citation type="submission" date="2019-08" db="EMBL/GenBank/DDBJ databases">
        <title>Genomes sequence of Algoriphagus aquimarinus ACAM450.</title>
        <authorList>
            <person name="Bowman J.P."/>
        </authorList>
    </citation>
    <scope>NUCLEOTIDE SEQUENCE [LARGE SCALE GENOMIC DNA]</scope>
    <source>
        <strain evidence="2 3">ACAM 450</strain>
    </source>
</reference>
<keyword evidence="1" id="KW-0812">Transmembrane</keyword>
<accession>A0A5C7AHG0</accession>
<dbReference type="Proteomes" id="UP000321935">
    <property type="component" value="Unassembled WGS sequence"/>
</dbReference>
<dbReference type="RefSeq" id="WP_146918902.1">
    <property type="nucleotide sequence ID" value="NZ_VORW01000011.1"/>
</dbReference>
<evidence type="ECO:0000313" key="2">
    <source>
        <dbReference type="EMBL" id="TXE07998.1"/>
    </source>
</evidence>
<evidence type="ECO:0000313" key="3">
    <source>
        <dbReference type="Proteomes" id="UP000321935"/>
    </source>
</evidence>
<keyword evidence="1" id="KW-1133">Transmembrane helix</keyword>
<organism evidence="2 3">
    <name type="scientific">Algoriphagus aquimarinus</name>
    <dbReference type="NCBI Taxonomy" id="237018"/>
    <lineage>
        <taxon>Bacteria</taxon>
        <taxon>Pseudomonadati</taxon>
        <taxon>Bacteroidota</taxon>
        <taxon>Cytophagia</taxon>
        <taxon>Cytophagales</taxon>
        <taxon>Cyclobacteriaceae</taxon>
        <taxon>Algoriphagus</taxon>
    </lineage>
</organism>
<dbReference type="OrthoDB" id="980645at2"/>
<dbReference type="AlphaFoldDB" id="A0A5C7AHG0"/>
<sequence>MLKSTLYIWLCTVLVMNSMVYSVIKVSFTMNQKYIIDNFCVNTDKPMMNCDGKCYLATKLKEEQERQGNTPALTFSQDFGIYISNSALSYLHPTNSIEPFAHESFYQNWFGQTISTEIDHPPQA</sequence>
<dbReference type="EMBL" id="VORW01000011">
    <property type="protein sequence ID" value="TXE07998.1"/>
    <property type="molecule type" value="Genomic_DNA"/>
</dbReference>